<proteinExistence type="predicted"/>
<dbReference type="OrthoDB" id="8638at2157"/>
<dbReference type="RefSeq" id="WP_073307826.1">
    <property type="nucleotide sequence ID" value="NZ_FQWV01000003.1"/>
</dbReference>
<protein>
    <submittedName>
        <fullName evidence="2">Uncharacterized protein</fullName>
    </submittedName>
</protein>
<feature type="region of interest" description="Disordered" evidence="1">
    <location>
        <begin position="655"/>
        <end position="708"/>
    </location>
</feature>
<dbReference type="Proteomes" id="UP000184357">
    <property type="component" value="Unassembled WGS sequence"/>
</dbReference>
<keyword evidence="3" id="KW-1185">Reference proteome</keyword>
<dbReference type="InterPro" id="IPR011047">
    <property type="entry name" value="Quinoprotein_ADH-like_sf"/>
</dbReference>
<feature type="compositionally biased region" description="Acidic residues" evidence="1">
    <location>
        <begin position="86"/>
        <end position="96"/>
    </location>
</feature>
<organism evidence="2 3">
    <name type="scientific">Halobaculum gomorrense</name>
    <dbReference type="NCBI Taxonomy" id="43928"/>
    <lineage>
        <taxon>Archaea</taxon>
        <taxon>Methanobacteriati</taxon>
        <taxon>Methanobacteriota</taxon>
        <taxon>Stenosarchaea group</taxon>
        <taxon>Halobacteria</taxon>
        <taxon>Halobacteriales</taxon>
        <taxon>Haloferacaceae</taxon>
        <taxon>Halobaculum</taxon>
    </lineage>
</organism>
<reference evidence="2 3" key="1">
    <citation type="submission" date="2016-11" db="EMBL/GenBank/DDBJ databases">
        <authorList>
            <person name="Jaros S."/>
            <person name="Januszkiewicz K."/>
            <person name="Wedrychowicz H."/>
        </authorList>
    </citation>
    <scope>NUCLEOTIDE SEQUENCE [LARGE SCALE GENOMIC DNA]</scope>
    <source>
        <strain evidence="2 3">DSM 9297</strain>
    </source>
</reference>
<feature type="compositionally biased region" description="Low complexity" evidence="1">
    <location>
        <begin position="99"/>
        <end position="116"/>
    </location>
</feature>
<dbReference type="STRING" id="43928.SAMN05443636_1351"/>
<name>A0A1M5NUH7_9EURY</name>
<sequence>MDGTDPEPDGEKPNDDGPEAGRVNGGPNAGSDSVDDGTDEDGRDRSPAVEGEGSDDWGDGTAGGESGAWSGDEPAAAAGGHSDGGDGGESDCEVDPGESGADATGTADGPAGSDGPQVPRQYVQVDAFDMPAVAAADAGPGVIAVATGDGRVDLITSGDRRRVARRDDVLDVAVADRVYALSGTELEAFSHSGSRVWGVDVADGRSVDADPDNDRVYVRTGDGEFVVVEGRTGIEAGRFDQPHAEVAESPAVAAADGRLAVASWSFLTVLDADGEQLDERTLSGAVTDVGLLSGRAVVSLKGGQLVGYEGERREWEIDGDVSWLADAGESALAARVSGSDLAVDADGNRHPLDGVSGTPIATTPSLDLVCTVGSGTATVYAAVGQADDAVGVEIEGDSLRPRDPTVVIALANESDGAVEVDATVEAEGARVASSNVSATIDTGATQRRRVSLHSVDGDAVDVTATVGEESVTKTLEVQEETTALRVETDLEAVEDGTLTATIRVENVGKATVSGVTVGETTVGTLDPGAAEAVPFEQNLPSGDVEVRADGVDPLEAETAVPVTPTAIDLEAESDGFLLVTLHNETPVAVDDDVSVDGVPDEDGSFSMPVSIPADGAYRIALPVTVPGDRSVTVETSGGHVSERLGLARCSLLPAGGTGVAGGGDAGRTGGTAGSSRRRGGSPGRAQSGVEGGDGSIPISIDRRFPSETPRRGAVFEERLVVSNDDPEPVEFHLRTDDGAYAQRLKVRGGGEAVGTRYHVPLRSSLSLPRVEVEHEGKTASVPATERAVEDGELVAMITWQPDGPDDGVLSVTLESDEGEWAVEEAVVGGERSAPIDATVSPDSPAHVTVTTPYTLQGDVAKAFVRARRTDRHTGDGPQQVNTLVVRESVVGTDSDRVDDLSIDVGPQSRVERGFGSVFLSVANDGSRPVESVSVDAEGTNVEKTMYAEGSDGDDLASGESVRYLVDLEGVDAGERIAIDAEVSAGDAATSATVTATADDEGAVASDAWDLDVESDESGLPQRLSTQYE</sequence>
<evidence type="ECO:0000313" key="3">
    <source>
        <dbReference type="Proteomes" id="UP000184357"/>
    </source>
</evidence>
<feature type="region of interest" description="Disordered" evidence="1">
    <location>
        <begin position="1006"/>
        <end position="1028"/>
    </location>
</feature>
<dbReference type="SUPFAM" id="SSF50998">
    <property type="entry name" value="Quinoprotein alcohol dehydrogenase-like"/>
    <property type="match status" value="1"/>
</dbReference>
<evidence type="ECO:0000313" key="2">
    <source>
        <dbReference type="EMBL" id="SHG93191.1"/>
    </source>
</evidence>
<evidence type="ECO:0000256" key="1">
    <source>
        <dbReference type="SAM" id="MobiDB-lite"/>
    </source>
</evidence>
<dbReference type="EMBL" id="FQWV01000003">
    <property type="protein sequence ID" value="SHG93191.1"/>
    <property type="molecule type" value="Genomic_DNA"/>
</dbReference>
<feature type="compositionally biased region" description="Gly residues" evidence="1">
    <location>
        <begin position="655"/>
        <end position="672"/>
    </location>
</feature>
<feature type="region of interest" description="Disordered" evidence="1">
    <location>
        <begin position="1"/>
        <end position="118"/>
    </location>
</feature>
<dbReference type="AlphaFoldDB" id="A0A1M5NUH7"/>
<gene>
    <name evidence="2" type="ORF">SAMN05443636_1351</name>
</gene>
<accession>A0A1M5NUH7</accession>